<feature type="transmembrane region" description="Helical" evidence="1">
    <location>
        <begin position="133"/>
        <end position="152"/>
    </location>
</feature>
<accession>A0ABU5AUH1</accession>
<comment type="caution">
    <text evidence="2">The sequence shown here is derived from an EMBL/GenBank/DDBJ whole genome shotgun (WGS) entry which is preliminary data.</text>
</comment>
<dbReference type="PANTHER" id="PTHR34989">
    <property type="entry name" value="PROTEIN HDED"/>
    <property type="match status" value="1"/>
</dbReference>
<dbReference type="Proteomes" id="UP001276564">
    <property type="component" value="Unassembled WGS sequence"/>
</dbReference>
<sequence>MTLQGDALKDAIGRTRDKWGWFLALGVLLLIFGGIAFGNLLIATVASVYLVGWMMLMAGVIEIIHAFGVKTWGRFLYWLASGLLYAVAGFFAFDNPALASAVLTLLLAASLVASGVLRAWVGFHHRPEKGWGWLVAAGVISALAGLVIAMGWPVNSLWVLGLFLAIDLVFQGWSFIAIGLALKR</sequence>
<dbReference type="InterPro" id="IPR005325">
    <property type="entry name" value="DUF308_memb"/>
</dbReference>
<feature type="transmembrane region" description="Helical" evidence="1">
    <location>
        <begin position="99"/>
        <end position="121"/>
    </location>
</feature>
<dbReference type="RefSeq" id="WP_135859300.1">
    <property type="nucleotide sequence ID" value="NZ_JAVIIP010000017.1"/>
</dbReference>
<feature type="transmembrane region" description="Helical" evidence="1">
    <location>
        <begin position="48"/>
        <end position="68"/>
    </location>
</feature>
<organism evidence="2 3">
    <name type="scientific">Mesorhizobium abyssinicae</name>
    <dbReference type="NCBI Taxonomy" id="1209958"/>
    <lineage>
        <taxon>Bacteria</taxon>
        <taxon>Pseudomonadati</taxon>
        <taxon>Pseudomonadota</taxon>
        <taxon>Alphaproteobacteria</taxon>
        <taxon>Hyphomicrobiales</taxon>
        <taxon>Phyllobacteriaceae</taxon>
        <taxon>Mesorhizobium</taxon>
    </lineage>
</organism>
<evidence type="ECO:0000313" key="3">
    <source>
        <dbReference type="Proteomes" id="UP001276564"/>
    </source>
</evidence>
<keyword evidence="1" id="KW-0812">Transmembrane</keyword>
<gene>
    <name evidence="2" type="ORF">RFM23_25385</name>
</gene>
<evidence type="ECO:0000313" key="2">
    <source>
        <dbReference type="EMBL" id="MDX8540954.1"/>
    </source>
</evidence>
<proteinExistence type="predicted"/>
<name>A0ABU5AUH1_9HYPH</name>
<dbReference type="Pfam" id="PF03729">
    <property type="entry name" value="DUF308"/>
    <property type="match status" value="1"/>
</dbReference>
<evidence type="ECO:0000256" key="1">
    <source>
        <dbReference type="SAM" id="Phobius"/>
    </source>
</evidence>
<protein>
    <submittedName>
        <fullName evidence="2">HdeD family acid-resistance protein</fullName>
    </submittedName>
</protein>
<reference evidence="2 3" key="1">
    <citation type="submission" date="2023-08" db="EMBL/GenBank/DDBJ databases">
        <title>Implementing the SeqCode for naming new Mesorhizobium species isolated from Vachellia karroo root nodules.</title>
        <authorList>
            <person name="Van Lill M."/>
        </authorList>
    </citation>
    <scope>NUCLEOTIDE SEQUENCE [LARGE SCALE GENOMIC DNA]</scope>
    <source>
        <strain evidence="2 3">VK4B</strain>
    </source>
</reference>
<keyword evidence="1" id="KW-0472">Membrane</keyword>
<dbReference type="PANTHER" id="PTHR34989:SF1">
    <property type="entry name" value="PROTEIN HDED"/>
    <property type="match status" value="1"/>
</dbReference>
<feature type="transmembrane region" description="Helical" evidence="1">
    <location>
        <begin position="158"/>
        <end position="182"/>
    </location>
</feature>
<keyword evidence="1" id="KW-1133">Transmembrane helix</keyword>
<feature type="transmembrane region" description="Helical" evidence="1">
    <location>
        <begin position="21"/>
        <end position="42"/>
    </location>
</feature>
<keyword evidence="3" id="KW-1185">Reference proteome</keyword>
<dbReference type="InterPro" id="IPR052712">
    <property type="entry name" value="Acid_resist_chaperone_HdeD"/>
</dbReference>
<feature type="transmembrane region" description="Helical" evidence="1">
    <location>
        <begin position="75"/>
        <end position="93"/>
    </location>
</feature>
<dbReference type="EMBL" id="JAVIIP010000017">
    <property type="protein sequence ID" value="MDX8540954.1"/>
    <property type="molecule type" value="Genomic_DNA"/>
</dbReference>